<comment type="caution">
    <text evidence="1">The sequence shown here is derived from an EMBL/GenBank/DDBJ whole genome shotgun (WGS) entry which is preliminary data.</text>
</comment>
<dbReference type="EMBL" id="SHKR01000011">
    <property type="protein sequence ID" value="RZU20043.1"/>
    <property type="molecule type" value="Genomic_DNA"/>
</dbReference>
<evidence type="ECO:0000313" key="1">
    <source>
        <dbReference type="EMBL" id="RZU20043.1"/>
    </source>
</evidence>
<gene>
    <name evidence="1" type="ORF">EV645_2264</name>
</gene>
<evidence type="ECO:0000313" key="2">
    <source>
        <dbReference type="Proteomes" id="UP000292027"/>
    </source>
</evidence>
<dbReference type="Proteomes" id="UP000292027">
    <property type="component" value="Unassembled WGS sequence"/>
</dbReference>
<proteinExistence type="predicted"/>
<organism evidence="1 2">
    <name type="scientific">Kribbella rubisoli</name>
    <dbReference type="NCBI Taxonomy" id="3075929"/>
    <lineage>
        <taxon>Bacteria</taxon>
        <taxon>Bacillati</taxon>
        <taxon>Actinomycetota</taxon>
        <taxon>Actinomycetes</taxon>
        <taxon>Propionibacteriales</taxon>
        <taxon>Kribbellaceae</taxon>
        <taxon>Kribbella</taxon>
    </lineage>
</organism>
<accession>A0A4Q7XB24</accession>
<sequence>MNDGVWTATKSAPRGTMRRVDRPALTSLTYASTNTLTNVADLLTRTLGLAFEQRLTWPRTRNR</sequence>
<protein>
    <submittedName>
        <fullName evidence="1">Uncharacterized protein</fullName>
    </submittedName>
</protein>
<keyword evidence="2" id="KW-1185">Reference proteome</keyword>
<dbReference type="AlphaFoldDB" id="A0A4Q7XB24"/>
<name>A0A4Q7XB24_9ACTN</name>
<reference evidence="1 2" key="1">
    <citation type="journal article" date="2015" name="Stand. Genomic Sci.">
        <title>Genomic Encyclopedia of Bacterial and Archaeal Type Strains, Phase III: the genomes of soil and plant-associated and newly described type strains.</title>
        <authorList>
            <person name="Whitman W.B."/>
            <person name="Woyke T."/>
            <person name="Klenk H.P."/>
            <person name="Zhou Y."/>
            <person name="Lilburn T.G."/>
            <person name="Beck B.J."/>
            <person name="De Vos P."/>
            <person name="Vandamme P."/>
            <person name="Eisen J.A."/>
            <person name="Garrity G."/>
            <person name="Hugenholtz P."/>
            <person name="Kyrpides N.C."/>
        </authorList>
    </citation>
    <scope>NUCLEOTIDE SEQUENCE [LARGE SCALE GENOMIC DNA]</scope>
    <source>
        <strain evidence="1 2">VKM Ac-2540</strain>
    </source>
</reference>